<evidence type="ECO:0000313" key="2">
    <source>
        <dbReference type="EMBL" id="KAF2197695.1"/>
    </source>
</evidence>
<organism evidence="2 3">
    <name type="scientific">Delitschia confertaspora ATCC 74209</name>
    <dbReference type="NCBI Taxonomy" id="1513339"/>
    <lineage>
        <taxon>Eukaryota</taxon>
        <taxon>Fungi</taxon>
        <taxon>Dikarya</taxon>
        <taxon>Ascomycota</taxon>
        <taxon>Pezizomycotina</taxon>
        <taxon>Dothideomycetes</taxon>
        <taxon>Pleosporomycetidae</taxon>
        <taxon>Pleosporales</taxon>
        <taxon>Delitschiaceae</taxon>
        <taxon>Delitschia</taxon>
    </lineage>
</organism>
<protein>
    <recommendedName>
        <fullName evidence="1">Rhodopsin domain-containing protein</fullName>
    </recommendedName>
</protein>
<evidence type="ECO:0000259" key="1">
    <source>
        <dbReference type="Pfam" id="PF20684"/>
    </source>
</evidence>
<accession>A0A9P4JEC8</accession>
<dbReference type="AlphaFoldDB" id="A0A9P4JEC8"/>
<proteinExistence type="predicted"/>
<dbReference type="EMBL" id="ML994208">
    <property type="protein sequence ID" value="KAF2197695.1"/>
    <property type="molecule type" value="Genomic_DNA"/>
</dbReference>
<feature type="non-terminal residue" evidence="2">
    <location>
        <position position="1"/>
    </location>
</feature>
<dbReference type="OrthoDB" id="10017208at2759"/>
<name>A0A9P4JEC8_9PLEO</name>
<dbReference type="Pfam" id="PF20684">
    <property type="entry name" value="Fung_rhodopsin"/>
    <property type="match status" value="1"/>
</dbReference>
<comment type="caution">
    <text evidence="2">The sequence shown here is derived from an EMBL/GenBank/DDBJ whole genome shotgun (WGS) entry which is preliminary data.</text>
</comment>
<dbReference type="InterPro" id="IPR049326">
    <property type="entry name" value="Rhodopsin_dom_fungi"/>
</dbReference>
<evidence type="ECO:0000313" key="3">
    <source>
        <dbReference type="Proteomes" id="UP000799536"/>
    </source>
</evidence>
<feature type="non-terminal residue" evidence="2">
    <location>
        <position position="54"/>
    </location>
</feature>
<sequence>ICVVSLLRVLYISRMDIHDFHYTYAGLGMWSIVEPQLGIINACMPVMRPLLNQL</sequence>
<dbReference type="Proteomes" id="UP000799536">
    <property type="component" value="Unassembled WGS sequence"/>
</dbReference>
<gene>
    <name evidence="2" type="ORF">GQ43DRAFT_337432</name>
</gene>
<keyword evidence="3" id="KW-1185">Reference proteome</keyword>
<reference evidence="2" key="1">
    <citation type="journal article" date="2020" name="Stud. Mycol.">
        <title>101 Dothideomycetes genomes: a test case for predicting lifestyles and emergence of pathogens.</title>
        <authorList>
            <person name="Haridas S."/>
            <person name="Albert R."/>
            <person name="Binder M."/>
            <person name="Bloem J."/>
            <person name="Labutti K."/>
            <person name="Salamov A."/>
            <person name="Andreopoulos B."/>
            <person name="Baker S."/>
            <person name="Barry K."/>
            <person name="Bills G."/>
            <person name="Bluhm B."/>
            <person name="Cannon C."/>
            <person name="Castanera R."/>
            <person name="Culley D."/>
            <person name="Daum C."/>
            <person name="Ezra D."/>
            <person name="Gonzalez J."/>
            <person name="Henrissat B."/>
            <person name="Kuo A."/>
            <person name="Liang C."/>
            <person name="Lipzen A."/>
            <person name="Lutzoni F."/>
            <person name="Magnuson J."/>
            <person name="Mondo S."/>
            <person name="Nolan M."/>
            <person name="Ohm R."/>
            <person name="Pangilinan J."/>
            <person name="Park H.-J."/>
            <person name="Ramirez L."/>
            <person name="Alfaro M."/>
            <person name="Sun H."/>
            <person name="Tritt A."/>
            <person name="Yoshinaga Y."/>
            <person name="Zwiers L.-H."/>
            <person name="Turgeon B."/>
            <person name="Goodwin S."/>
            <person name="Spatafora J."/>
            <person name="Crous P."/>
            <person name="Grigoriev I."/>
        </authorList>
    </citation>
    <scope>NUCLEOTIDE SEQUENCE</scope>
    <source>
        <strain evidence="2">ATCC 74209</strain>
    </source>
</reference>
<feature type="domain" description="Rhodopsin" evidence="1">
    <location>
        <begin position="1"/>
        <end position="52"/>
    </location>
</feature>